<dbReference type="PANTHER" id="PTHR33112">
    <property type="entry name" value="DOMAIN PROTEIN, PUTATIVE-RELATED"/>
    <property type="match status" value="1"/>
</dbReference>
<proteinExistence type="predicted"/>
<dbReference type="Proteomes" id="UP000799770">
    <property type="component" value="Unassembled WGS sequence"/>
</dbReference>
<dbReference type="InterPro" id="IPR010730">
    <property type="entry name" value="HET"/>
</dbReference>
<evidence type="ECO:0000313" key="2">
    <source>
        <dbReference type="EMBL" id="KAF2111357.1"/>
    </source>
</evidence>
<dbReference type="EMBL" id="ML977334">
    <property type="protein sequence ID" value="KAF2111357.1"/>
    <property type="molecule type" value="Genomic_DNA"/>
</dbReference>
<sequence length="633" mass="71969">MEPDPLCELCQPLFEWEEGEFESGYFEEVRPVDENDLREAANRCAMCRLLLIVALRYQILVSKFPTDVSFQFHVDGETFEIDLLMLLFTNEPDGYPKTFSIDTNSHDKCTNLPVVPRHTPPVVAQNMIYEWIKETLATCIDTHPKCNQDVNNTFLPTRLIDVGTAESHWVSKLVLSADLSGSSPQYVTLSHKWGNEQITVLTTENLRVFQDNICVEELPRTFREAVRFTRGLGVRYLWIDSLCIIQNSTTDWQAEAAIMHEVYSNCLLNIAASMSDAPSQGLISQRSAEICDPVNISVRFGKIEQIYSCYYDAWEDIAGVTPLNRRGWVIQERLLSPRTIHFASSTSWECRTTRISEVNPGYREDKTLKIWPTLSVLEDPGWALRLWHETVESYSKCSLTVPDDKLVAISGVAKILHGIIGHDYLAGLWNNHLIPGLMWVAALDQNGLNLGRTYRVPGRAPSWSWASVDGPVQLDYPDEFKLALVQKIEASTIKSYNNPFGQVNTGFIKLRGNIYHLGPFETVWENVWDGHYLEYCISLDDYGKDHIQDDDDMFALPIATGRSTWILSDNAGMTQHFALLLRRRDTDDDQGAYARVGFVILNDEGYICGSEVQCMNWKAPPWDPQTLSEVMLV</sequence>
<dbReference type="Pfam" id="PF06985">
    <property type="entry name" value="HET"/>
    <property type="match status" value="1"/>
</dbReference>
<name>A0A6A5YXN2_9PLEO</name>
<evidence type="ECO:0000259" key="1">
    <source>
        <dbReference type="Pfam" id="PF06985"/>
    </source>
</evidence>
<dbReference type="AlphaFoldDB" id="A0A6A5YXN2"/>
<dbReference type="PANTHER" id="PTHR33112:SF8">
    <property type="entry name" value="HETEROKARYON INCOMPATIBILITY DOMAIN-CONTAINING PROTEIN"/>
    <property type="match status" value="1"/>
</dbReference>
<keyword evidence="3" id="KW-1185">Reference proteome</keyword>
<evidence type="ECO:0000313" key="3">
    <source>
        <dbReference type="Proteomes" id="UP000799770"/>
    </source>
</evidence>
<gene>
    <name evidence="2" type="ORF">BDV96DRAFT_690280</name>
</gene>
<protein>
    <submittedName>
        <fullName evidence="2">Heterokaryon incompatibility protein-domain-containing protein</fullName>
    </submittedName>
</protein>
<accession>A0A6A5YXN2</accession>
<organism evidence="2 3">
    <name type="scientific">Lophiotrema nucula</name>
    <dbReference type="NCBI Taxonomy" id="690887"/>
    <lineage>
        <taxon>Eukaryota</taxon>
        <taxon>Fungi</taxon>
        <taxon>Dikarya</taxon>
        <taxon>Ascomycota</taxon>
        <taxon>Pezizomycotina</taxon>
        <taxon>Dothideomycetes</taxon>
        <taxon>Pleosporomycetidae</taxon>
        <taxon>Pleosporales</taxon>
        <taxon>Lophiotremataceae</taxon>
        <taxon>Lophiotrema</taxon>
    </lineage>
</organism>
<feature type="domain" description="Heterokaryon incompatibility" evidence="1">
    <location>
        <begin position="186"/>
        <end position="332"/>
    </location>
</feature>
<dbReference type="OrthoDB" id="3486565at2759"/>
<reference evidence="2" key="1">
    <citation type="journal article" date="2020" name="Stud. Mycol.">
        <title>101 Dothideomycetes genomes: a test case for predicting lifestyles and emergence of pathogens.</title>
        <authorList>
            <person name="Haridas S."/>
            <person name="Albert R."/>
            <person name="Binder M."/>
            <person name="Bloem J."/>
            <person name="Labutti K."/>
            <person name="Salamov A."/>
            <person name="Andreopoulos B."/>
            <person name="Baker S."/>
            <person name="Barry K."/>
            <person name="Bills G."/>
            <person name="Bluhm B."/>
            <person name="Cannon C."/>
            <person name="Castanera R."/>
            <person name="Culley D."/>
            <person name="Daum C."/>
            <person name="Ezra D."/>
            <person name="Gonzalez J."/>
            <person name="Henrissat B."/>
            <person name="Kuo A."/>
            <person name="Liang C."/>
            <person name="Lipzen A."/>
            <person name="Lutzoni F."/>
            <person name="Magnuson J."/>
            <person name="Mondo S."/>
            <person name="Nolan M."/>
            <person name="Ohm R."/>
            <person name="Pangilinan J."/>
            <person name="Park H.-J."/>
            <person name="Ramirez L."/>
            <person name="Alfaro M."/>
            <person name="Sun H."/>
            <person name="Tritt A."/>
            <person name="Yoshinaga Y."/>
            <person name="Zwiers L.-H."/>
            <person name="Turgeon B."/>
            <person name="Goodwin S."/>
            <person name="Spatafora J."/>
            <person name="Crous P."/>
            <person name="Grigoriev I."/>
        </authorList>
    </citation>
    <scope>NUCLEOTIDE SEQUENCE</scope>
    <source>
        <strain evidence="2">CBS 627.86</strain>
    </source>
</reference>